<proteinExistence type="predicted"/>
<dbReference type="SUPFAM" id="SSF52242">
    <property type="entry name" value="Cobalamin (vitamin B12)-binding domain"/>
    <property type="match status" value="1"/>
</dbReference>
<dbReference type="AlphaFoldDB" id="A0A1M6HDF0"/>
<dbReference type="STRING" id="1121476.SAMN02745751_01979"/>
<dbReference type="EMBL" id="FQZL01000013">
    <property type="protein sequence ID" value="SHJ20201.1"/>
    <property type="molecule type" value="Genomic_DNA"/>
</dbReference>
<dbReference type="Proteomes" id="UP000184052">
    <property type="component" value="Unassembled WGS sequence"/>
</dbReference>
<feature type="domain" description="B12-binding" evidence="1">
    <location>
        <begin position="92"/>
        <end position="220"/>
    </location>
</feature>
<keyword evidence="3" id="KW-1185">Reference proteome</keyword>
<gene>
    <name evidence="2" type="ORF">SAMN02745751_01979</name>
</gene>
<sequence>MYRYLEEFLAFFNRNDKDGCVEYSITGIRNGDFSIPDLYEKILKPALYSLDECMDEKDCIWNEHVKSSIVRTIIGSVYPLVIQMGRSRKKLDINVILICPEDEHHDIGLKMTSDFFTLEGYTPIYIGSHTPRDQICRAISNTKPKYVAISVTDYYHILEAKKLVERIRKTYGRDIKVLVGGNAFKSNQRTVDQIDADLYLEKYEDIVNLRKRDEKNETGI</sequence>
<dbReference type="Pfam" id="PF02310">
    <property type="entry name" value="B12-binding"/>
    <property type="match status" value="1"/>
</dbReference>
<organism evidence="2 3">
    <name type="scientific">Dethiosulfatibacter aminovorans DSM 17477</name>
    <dbReference type="NCBI Taxonomy" id="1121476"/>
    <lineage>
        <taxon>Bacteria</taxon>
        <taxon>Bacillati</taxon>
        <taxon>Bacillota</taxon>
        <taxon>Tissierellia</taxon>
        <taxon>Dethiosulfatibacter</taxon>
    </lineage>
</organism>
<dbReference type="InterPro" id="IPR036724">
    <property type="entry name" value="Cobalamin-bd_sf"/>
</dbReference>
<dbReference type="RefSeq" id="WP_073049425.1">
    <property type="nucleotide sequence ID" value="NZ_FQZL01000013.1"/>
</dbReference>
<dbReference type="GO" id="GO:0031419">
    <property type="term" value="F:cobalamin binding"/>
    <property type="evidence" value="ECO:0007669"/>
    <property type="project" value="InterPro"/>
</dbReference>
<accession>A0A1M6HDF0</accession>
<dbReference type="InterPro" id="IPR006158">
    <property type="entry name" value="Cobalamin-bd"/>
</dbReference>
<evidence type="ECO:0000259" key="1">
    <source>
        <dbReference type="PROSITE" id="PS51332"/>
    </source>
</evidence>
<dbReference type="OrthoDB" id="5756833at2"/>
<reference evidence="2 3" key="1">
    <citation type="submission" date="2016-11" db="EMBL/GenBank/DDBJ databases">
        <authorList>
            <person name="Jaros S."/>
            <person name="Januszkiewicz K."/>
            <person name="Wedrychowicz H."/>
        </authorList>
    </citation>
    <scope>NUCLEOTIDE SEQUENCE [LARGE SCALE GENOMIC DNA]</scope>
    <source>
        <strain evidence="2 3">DSM 17477</strain>
    </source>
</reference>
<name>A0A1M6HDF0_9FIRM</name>
<protein>
    <submittedName>
        <fullName evidence="2">B12 binding domain-containing protein</fullName>
    </submittedName>
</protein>
<dbReference type="CDD" id="cd02065">
    <property type="entry name" value="B12-binding_like"/>
    <property type="match status" value="1"/>
</dbReference>
<dbReference type="Gene3D" id="3.40.50.280">
    <property type="entry name" value="Cobalamin-binding domain"/>
    <property type="match status" value="1"/>
</dbReference>
<evidence type="ECO:0000313" key="2">
    <source>
        <dbReference type="EMBL" id="SHJ20201.1"/>
    </source>
</evidence>
<dbReference type="GO" id="GO:0046872">
    <property type="term" value="F:metal ion binding"/>
    <property type="evidence" value="ECO:0007669"/>
    <property type="project" value="InterPro"/>
</dbReference>
<evidence type="ECO:0000313" key="3">
    <source>
        <dbReference type="Proteomes" id="UP000184052"/>
    </source>
</evidence>
<dbReference type="PROSITE" id="PS51332">
    <property type="entry name" value="B12_BINDING"/>
    <property type="match status" value="1"/>
</dbReference>